<dbReference type="GO" id="GO:0016831">
    <property type="term" value="F:carboxy-lyase activity"/>
    <property type="evidence" value="ECO:0007669"/>
    <property type="project" value="InterPro"/>
</dbReference>
<organism evidence="3 4">
    <name type="scientific">Mycobacterium intermedium</name>
    <dbReference type="NCBI Taxonomy" id="28445"/>
    <lineage>
        <taxon>Bacteria</taxon>
        <taxon>Bacillati</taxon>
        <taxon>Actinomycetota</taxon>
        <taxon>Actinomycetes</taxon>
        <taxon>Mycobacteriales</taxon>
        <taxon>Mycobacteriaceae</taxon>
        <taxon>Mycobacterium</taxon>
        <taxon>Mycobacterium simiae complex</taxon>
    </lineage>
</organism>
<keyword evidence="3" id="KW-0378">Hydrolase</keyword>
<accession>A0A1E3SCY4</accession>
<dbReference type="PANTHER" id="PTHR21240">
    <property type="entry name" value="2-AMINO-3-CARBOXYLMUCONATE-6-SEMIALDEHYDE DECARBOXYLASE"/>
    <property type="match status" value="1"/>
</dbReference>
<reference evidence="3 4" key="1">
    <citation type="submission" date="2017-02" db="EMBL/GenBank/DDBJ databases">
        <title>The new phylogeny of genus Mycobacterium.</title>
        <authorList>
            <person name="Tortoli E."/>
            <person name="Trovato A."/>
            <person name="Cirillo D.M."/>
        </authorList>
    </citation>
    <scope>NUCLEOTIDE SEQUENCE [LARGE SCALE GENOMIC DNA]</scope>
    <source>
        <strain evidence="3 4">DSM 44049</strain>
    </source>
</reference>
<comment type="caution">
    <text evidence="3">The sequence shown here is derived from an EMBL/GenBank/DDBJ whole genome shotgun (WGS) entry which is preliminary data.</text>
</comment>
<evidence type="ECO:0000313" key="4">
    <source>
        <dbReference type="Proteomes" id="UP000192739"/>
    </source>
</evidence>
<evidence type="ECO:0000256" key="1">
    <source>
        <dbReference type="ARBA" id="ARBA00023239"/>
    </source>
</evidence>
<keyword evidence="4" id="KW-1185">Reference proteome</keyword>
<dbReference type="Pfam" id="PF04909">
    <property type="entry name" value="Amidohydro_2"/>
    <property type="match status" value="1"/>
</dbReference>
<evidence type="ECO:0000259" key="2">
    <source>
        <dbReference type="Pfam" id="PF04909"/>
    </source>
</evidence>
<keyword evidence="1" id="KW-0456">Lyase</keyword>
<dbReference type="InterPro" id="IPR006680">
    <property type="entry name" value="Amidohydro-rel"/>
</dbReference>
<sequence>MRTIALEEHYATTQFLSGPGDWLHERPGLAEQLAELGDARIAAMDDAGVDVAVLSLAAPGVEQLDGPAAILMARACNDELAEAVRRFPDRLHGFAALPISAPDAAADELQRAVDQLGFVGAAVNGHCQGVYLDDPRFDGVLERAAALNVPIYLHPTIPPAAVIESCYAGFAKDVTFALATVGWGWHVNTATHVLRLILGGVFDRHPTLQFIIGHMGEGTSFMLPRFDATLKPELTGLERAISAYLRHNFYYTFANFTDEATFANLVAQVGVDRVAFSTDYPFGSMSANRAFLDNLPLSHGDRERIAHGNAQQLLNLSSARDLAVS</sequence>
<gene>
    <name evidence="3" type="ORF">BST27_15925</name>
</gene>
<dbReference type="GO" id="GO:0019748">
    <property type="term" value="P:secondary metabolic process"/>
    <property type="evidence" value="ECO:0007669"/>
    <property type="project" value="TreeGrafter"/>
</dbReference>
<feature type="domain" description="Amidohydrolase-related" evidence="2">
    <location>
        <begin position="37"/>
        <end position="316"/>
    </location>
</feature>
<dbReference type="Gene3D" id="3.20.20.140">
    <property type="entry name" value="Metal-dependent hydrolases"/>
    <property type="match status" value="1"/>
</dbReference>
<protein>
    <submittedName>
        <fullName evidence="3">Amidohydrolase</fullName>
    </submittedName>
</protein>
<dbReference type="OrthoDB" id="8673173at2"/>
<dbReference type="PANTHER" id="PTHR21240:SF30">
    <property type="entry name" value="AMIDOHYDROLASE-RELATED DOMAIN-CONTAINING PROTEIN-RELATED"/>
    <property type="match status" value="1"/>
</dbReference>
<dbReference type="InterPro" id="IPR032465">
    <property type="entry name" value="ACMSD"/>
</dbReference>
<dbReference type="Proteomes" id="UP000192739">
    <property type="component" value="Unassembled WGS sequence"/>
</dbReference>
<dbReference type="GO" id="GO:0005829">
    <property type="term" value="C:cytosol"/>
    <property type="evidence" value="ECO:0007669"/>
    <property type="project" value="TreeGrafter"/>
</dbReference>
<dbReference type="AlphaFoldDB" id="A0A1E3SCY4"/>
<dbReference type="GO" id="GO:0016787">
    <property type="term" value="F:hydrolase activity"/>
    <property type="evidence" value="ECO:0007669"/>
    <property type="project" value="UniProtKB-KW"/>
</dbReference>
<evidence type="ECO:0000313" key="3">
    <source>
        <dbReference type="EMBL" id="ORB02948.1"/>
    </source>
</evidence>
<dbReference type="STRING" id="28445.BHQ20_14890"/>
<name>A0A1E3SCY4_MYCIE</name>
<dbReference type="SUPFAM" id="SSF51556">
    <property type="entry name" value="Metallo-dependent hydrolases"/>
    <property type="match status" value="1"/>
</dbReference>
<dbReference type="EMBL" id="MVHT01000041">
    <property type="protein sequence ID" value="ORB02948.1"/>
    <property type="molecule type" value="Genomic_DNA"/>
</dbReference>
<dbReference type="InterPro" id="IPR032466">
    <property type="entry name" value="Metal_Hydrolase"/>
</dbReference>
<dbReference type="RefSeq" id="WP_069419918.1">
    <property type="nucleotide sequence ID" value="NZ_CBCRZH010000116.1"/>
</dbReference>
<proteinExistence type="predicted"/>